<proteinExistence type="inferred from homology"/>
<comment type="similarity">
    <text evidence="4">Belongs to the protein-tyrosine phosphatase family. Non-receptor class CDC14 subfamily.</text>
</comment>
<dbReference type="GO" id="GO:0000922">
    <property type="term" value="C:spindle pole"/>
    <property type="evidence" value="ECO:0007669"/>
    <property type="project" value="UniProtKB-SubCell"/>
</dbReference>
<dbReference type="EMBL" id="CAJOBF010000563">
    <property type="protein sequence ID" value="CAF3836308.1"/>
    <property type="molecule type" value="Genomic_DNA"/>
</dbReference>
<evidence type="ECO:0000313" key="26">
    <source>
        <dbReference type="Proteomes" id="UP000663866"/>
    </source>
</evidence>
<dbReference type="PROSITE" id="PS00028">
    <property type="entry name" value="ZINC_FINGER_C2H2_1"/>
    <property type="match status" value="1"/>
</dbReference>
<dbReference type="InterPro" id="IPR044506">
    <property type="entry name" value="CDC14_C"/>
</dbReference>
<dbReference type="EMBL" id="CAJOBH010001216">
    <property type="protein sequence ID" value="CAF3842211.1"/>
    <property type="molecule type" value="Genomic_DNA"/>
</dbReference>
<dbReference type="CDD" id="cd17657">
    <property type="entry name" value="CDC14_N"/>
    <property type="match status" value="1"/>
</dbReference>
<feature type="compositionally biased region" description="Polar residues" evidence="17">
    <location>
        <begin position="670"/>
        <end position="686"/>
    </location>
</feature>
<evidence type="ECO:0000256" key="6">
    <source>
        <dbReference type="ARBA" id="ARBA00022553"/>
    </source>
</evidence>
<evidence type="ECO:0000256" key="2">
    <source>
        <dbReference type="ARBA" id="ARBA00004300"/>
    </source>
</evidence>
<dbReference type="Proteomes" id="UP000663842">
    <property type="component" value="Unassembled WGS sequence"/>
</dbReference>
<dbReference type="EMBL" id="CAJNOW010009251">
    <property type="protein sequence ID" value="CAF1558262.1"/>
    <property type="molecule type" value="Genomic_DNA"/>
</dbReference>
<evidence type="ECO:0000256" key="9">
    <source>
        <dbReference type="ARBA" id="ARBA00022912"/>
    </source>
</evidence>
<evidence type="ECO:0000256" key="13">
    <source>
        <dbReference type="ARBA" id="ARBA00023306"/>
    </source>
</evidence>
<dbReference type="GO" id="GO:0005813">
    <property type="term" value="C:centrosome"/>
    <property type="evidence" value="ECO:0007669"/>
    <property type="project" value="UniProtKB-SubCell"/>
</dbReference>
<dbReference type="SUPFAM" id="SSF52799">
    <property type="entry name" value="(Phosphotyrosine protein) phosphatases II"/>
    <property type="match status" value="2"/>
</dbReference>
<dbReference type="Pfam" id="PF14671">
    <property type="entry name" value="DSPn"/>
    <property type="match status" value="1"/>
</dbReference>
<dbReference type="InterPro" id="IPR000387">
    <property type="entry name" value="Tyr_Pase_dom"/>
</dbReference>
<dbReference type="PROSITE" id="PS50054">
    <property type="entry name" value="TYR_PHOSPHATASE_DUAL"/>
    <property type="match status" value="1"/>
</dbReference>
<dbReference type="SMART" id="SM00355">
    <property type="entry name" value="ZnF_C2H2"/>
    <property type="match status" value="2"/>
</dbReference>
<evidence type="ECO:0000256" key="11">
    <source>
        <dbReference type="ARBA" id="ARBA00023242"/>
    </source>
</evidence>
<protein>
    <recommendedName>
        <fullName evidence="27">Protein-tyrosine-phosphatase</fullName>
    </recommendedName>
</protein>
<evidence type="ECO:0000256" key="4">
    <source>
        <dbReference type="ARBA" id="ARBA00007315"/>
    </source>
</evidence>
<reference evidence="22" key="1">
    <citation type="submission" date="2021-02" db="EMBL/GenBank/DDBJ databases">
        <authorList>
            <person name="Nowell W R."/>
        </authorList>
    </citation>
    <scope>NUCLEOTIDE SEQUENCE</scope>
</reference>
<dbReference type="PANTHER" id="PTHR23339">
    <property type="entry name" value="TYROSINE SPECIFIC PROTEIN PHOSPHATASE AND DUAL SPECIFICITY PROTEIN PHOSPHATASE"/>
    <property type="match status" value="1"/>
</dbReference>
<dbReference type="InterPro" id="IPR016130">
    <property type="entry name" value="Tyr_Pase_AS"/>
</dbReference>
<evidence type="ECO:0000256" key="15">
    <source>
        <dbReference type="ARBA" id="ARBA00047761"/>
    </source>
</evidence>
<comment type="catalytic activity">
    <reaction evidence="16">
        <text>O-phospho-L-threonyl-[protein] + H2O = L-threonyl-[protein] + phosphate</text>
        <dbReference type="Rhea" id="RHEA:47004"/>
        <dbReference type="Rhea" id="RHEA-COMP:11060"/>
        <dbReference type="Rhea" id="RHEA-COMP:11605"/>
        <dbReference type="ChEBI" id="CHEBI:15377"/>
        <dbReference type="ChEBI" id="CHEBI:30013"/>
        <dbReference type="ChEBI" id="CHEBI:43474"/>
        <dbReference type="ChEBI" id="CHEBI:61977"/>
        <dbReference type="EC" id="3.1.3.16"/>
    </reaction>
</comment>
<dbReference type="InterPro" id="IPR020422">
    <property type="entry name" value="TYR_PHOSPHATASE_DUAL_dom"/>
</dbReference>
<dbReference type="EMBL" id="CAJOBJ010000264">
    <property type="protein sequence ID" value="CAF3809719.1"/>
    <property type="molecule type" value="Genomic_DNA"/>
</dbReference>
<accession>A0A819DS39</accession>
<feature type="compositionally biased region" description="Low complexity" evidence="17">
    <location>
        <begin position="688"/>
        <end position="700"/>
    </location>
</feature>
<evidence type="ECO:0000313" key="24">
    <source>
        <dbReference type="EMBL" id="CAF4147640.1"/>
    </source>
</evidence>
<dbReference type="InterPro" id="IPR029260">
    <property type="entry name" value="DSPn"/>
</dbReference>
<evidence type="ECO:0000313" key="20">
    <source>
        <dbReference type="EMBL" id="CAF1558262.1"/>
    </source>
</evidence>
<dbReference type="GO" id="GO:0060091">
    <property type="term" value="C:kinocilium"/>
    <property type="evidence" value="ECO:0007669"/>
    <property type="project" value="UniProtKB-SubCell"/>
</dbReference>
<dbReference type="GO" id="GO:0050877">
    <property type="term" value="P:nervous system process"/>
    <property type="evidence" value="ECO:0007669"/>
    <property type="project" value="UniProtKB-ARBA"/>
</dbReference>
<dbReference type="FunFam" id="3.90.190.10:FF:000006">
    <property type="entry name" value="Dual specificity protein phosphatase CDC14B"/>
    <property type="match status" value="1"/>
</dbReference>
<evidence type="ECO:0000256" key="12">
    <source>
        <dbReference type="ARBA" id="ARBA00023273"/>
    </source>
</evidence>
<dbReference type="GO" id="GO:0051301">
    <property type="term" value="P:cell division"/>
    <property type="evidence" value="ECO:0007669"/>
    <property type="project" value="UniProtKB-KW"/>
</dbReference>
<dbReference type="Proteomes" id="UP000681720">
    <property type="component" value="Unassembled WGS sequence"/>
</dbReference>
<dbReference type="InterPro" id="IPR029021">
    <property type="entry name" value="Prot-tyrosine_phosphatase-like"/>
</dbReference>
<dbReference type="Gene3D" id="3.30.160.60">
    <property type="entry name" value="Classic Zinc Finger"/>
    <property type="match status" value="1"/>
</dbReference>
<dbReference type="AlphaFoldDB" id="A0A819DS39"/>
<dbReference type="Proteomes" id="UP000663866">
    <property type="component" value="Unassembled WGS sequence"/>
</dbReference>
<evidence type="ECO:0000259" key="18">
    <source>
        <dbReference type="PROSITE" id="PS50054"/>
    </source>
</evidence>
<name>A0A819DS39_9BILA</name>
<feature type="domain" description="Tyrosine specific protein phosphatases" evidence="19">
    <location>
        <begin position="271"/>
        <end position="333"/>
    </location>
</feature>
<dbReference type="Proteomes" id="UP000681967">
    <property type="component" value="Unassembled WGS sequence"/>
</dbReference>
<evidence type="ECO:0000313" key="23">
    <source>
        <dbReference type="EMBL" id="CAF3842211.1"/>
    </source>
</evidence>
<evidence type="ECO:0000313" key="22">
    <source>
        <dbReference type="EMBL" id="CAF3836308.1"/>
    </source>
</evidence>
<comment type="subcellular location">
    <subcellularLocation>
        <location evidence="14">Cell projection</location>
        <location evidence="14">Kinocilium</location>
    </subcellularLocation>
    <subcellularLocation>
        <location evidence="2">Cytoplasm</location>
        <location evidence="2">Cytoskeleton</location>
        <location evidence="2">Microtubule organizing center</location>
        <location evidence="2">Centrosome</location>
    </subcellularLocation>
    <subcellularLocation>
        <location evidence="3">Cytoplasm</location>
        <location evidence="3">Cytoskeleton</location>
        <location evidence="3">Spindle pole</location>
    </subcellularLocation>
    <subcellularLocation>
        <location evidence="1">Nucleus</location>
    </subcellularLocation>
</comment>
<evidence type="ECO:0000256" key="14">
    <source>
        <dbReference type="ARBA" id="ARBA00037822"/>
    </source>
</evidence>
<feature type="domain" description="Tyrosine-protein phosphatase" evidence="18">
    <location>
        <begin position="188"/>
        <end position="346"/>
    </location>
</feature>
<evidence type="ECO:0000259" key="19">
    <source>
        <dbReference type="PROSITE" id="PS50056"/>
    </source>
</evidence>
<evidence type="ECO:0000256" key="8">
    <source>
        <dbReference type="ARBA" id="ARBA00022801"/>
    </source>
</evidence>
<keyword evidence="11" id="KW-0539">Nucleus</keyword>
<evidence type="ECO:0000256" key="16">
    <source>
        <dbReference type="ARBA" id="ARBA00048336"/>
    </source>
</evidence>
<evidence type="ECO:0008006" key="27">
    <source>
        <dbReference type="Google" id="ProtNLM"/>
    </source>
</evidence>
<comment type="catalytic activity">
    <reaction evidence="15">
        <text>O-phospho-L-seryl-[protein] + H2O = L-seryl-[protein] + phosphate</text>
        <dbReference type="Rhea" id="RHEA:20629"/>
        <dbReference type="Rhea" id="RHEA-COMP:9863"/>
        <dbReference type="Rhea" id="RHEA-COMP:11604"/>
        <dbReference type="ChEBI" id="CHEBI:15377"/>
        <dbReference type="ChEBI" id="CHEBI:29999"/>
        <dbReference type="ChEBI" id="CHEBI:43474"/>
        <dbReference type="ChEBI" id="CHEBI:83421"/>
        <dbReference type="EC" id="3.1.3.16"/>
    </reaction>
</comment>
<keyword evidence="5" id="KW-0963">Cytoplasm</keyword>
<keyword evidence="6" id="KW-0597">Phosphoprotein</keyword>
<dbReference type="Proteomes" id="UP000663834">
    <property type="component" value="Unassembled WGS sequence"/>
</dbReference>
<evidence type="ECO:0000313" key="25">
    <source>
        <dbReference type="Proteomes" id="UP000663842"/>
    </source>
</evidence>
<keyword evidence="8" id="KW-0378">Hydrolase</keyword>
<feature type="region of interest" description="Disordered" evidence="17">
    <location>
        <begin position="670"/>
        <end position="700"/>
    </location>
</feature>
<evidence type="ECO:0000256" key="7">
    <source>
        <dbReference type="ARBA" id="ARBA00022618"/>
    </source>
</evidence>
<dbReference type="EMBL" id="CAJOBG010005304">
    <property type="protein sequence ID" value="CAF4147640.1"/>
    <property type="molecule type" value="Genomic_DNA"/>
</dbReference>
<comment type="caution">
    <text evidence="22">The sequence shown here is derived from an EMBL/GenBank/DDBJ whole genome shotgun (WGS) entry which is preliminary data.</text>
</comment>
<keyword evidence="7" id="KW-0132">Cell division</keyword>
<keyword evidence="10" id="KW-0206">Cytoskeleton</keyword>
<evidence type="ECO:0000256" key="5">
    <source>
        <dbReference type="ARBA" id="ARBA00022490"/>
    </source>
</evidence>
<dbReference type="GO" id="GO:0004722">
    <property type="term" value="F:protein serine/threonine phosphatase activity"/>
    <property type="evidence" value="ECO:0007669"/>
    <property type="project" value="UniProtKB-EC"/>
</dbReference>
<evidence type="ECO:0000313" key="21">
    <source>
        <dbReference type="EMBL" id="CAF3809719.1"/>
    </source>
</evidence>
<keyword evidence="26" id="KW-1185">Reference proteome</keyword>
<dbReference type="InterPro" id="IPR050561">
    <property type="entry name" value="PTP"/>
</dbReference>
<dbReference type="InterPro" id="IPR013087">
    <property type="entry name" value="Znf_C2H2_type"/>
</dbReference>
<dbReference type="CDD" id="cd14499">
    <property type="entry name" value="CDC14_C"/>
    <property type="match status" value="1"/>
</dbReference>
<dbReference type="OrthoDB" id="266663at2759"/>
<sequence>MIDGSAGGNGSETDIIGSASEILKDRLYFATLRIKPKSTGNTHYFCIDDEFIYENFYADFGPLNLAVVHRFCTKLNKKLNNSTLAHKRIIHFTTFDPKKRANAAFLIAAYSIIYLKRTPEEAYKPLVSGINAAHPFLPFRDASLGSSSYNLTLLDTLQGLYKAMLHGFFDFENFDLDEYEHYEKVENGDLNWIVPRKLLAFSGPHAKSKIENGYPLHAPEAYFTYFRKRNVSTIVRLNKKIYDSKRFVDAGFDHFELFFNDGSTPSDAIALKFLNIVEQAKGAVAVHCKAGLGRTGTLIGAYLMKHYKFTAAEVIAWLRVCRPGSVIGPQQNFLEEKQAWLWSLGDTFRIKDRPRYTSYFGTNSSMDTIGPNPLRYSIGDNNNHNEEENEGEITQGDRLNEIKARRMQHHHITPAPTWAPPNTNATSSLTCKYCVKTYQSSLVFNKHMKNQHSDKANHPHQSFMKCEQCINNKTFPTKKALQLHQIRTHNNNKTIANGDRTYSIVTRPLFATSASDDEQVTPLQAYNRRVNATSINTDEFYESTMFTTALLHRFNPPITYKRTYTPMNSVGTMPAQNLSMTMGPSTGVRRSYGPMPNTSSNIIPPSNTRKPRSYVSSATSIMKTPMYPSGRYISTITNNNNNNLGTALTISDSDNRDPVSSAILKVSSNQPYRGKSQLTNTTSLPTHSYYTRSKSSYSKY</sequence>
<keyword evidence="13" id="KW-0131">Cell cycle</keyword>
<evidence type="ECO:0000256" key="3">
    <source>
        <dbReference type="ARBA" id="ARBA00004647"/>
    </source>
</evidence>
<dbReference type="SMART" id="SM00404">
    <property type="entry name" value="PTPc_motif"/>
    <property type="match status" value="1"/>
</dbReference>
<dbReference type="GO" id="GO:0005634">
    <property type="term" value="C:nucleus"/>
    <property type="evidence" value="ECO:0007669"/>
    <property type="project" value="UniProtKB-SubCell"/>
</dbReference>
<keyword evidence="9" id="KW-0904">Protein phosphatase</keyword>
<organism evidence="22 25">
    <name type="scientific">Rotaria magnacalcarata</name>
    <dbReference type="NCBI Taxonomy" id="392030"/>
    <lineage>
        <taxon>Eukaryota</taxon>
        <taxon>Metazoa</taxon>
        <taxon>Spiralia</taxon>
        <taxon>Gnathifera</taxon>
        <taxon>Rotifera</taxon>
        <taxon>Eurotatoria</taxon>
        <taxon>Bdelloidea</taxon>
        <taxon>Philodinida</taxon>
        <taxon>Philodinidae</taxon>
        <taxon>Rotaria</taxon>
    </lineage>
</organism>
<dbReference type="InterPro" id="IPR003595">
    <property type="entry name" value="Tyr_Pase_cat"/>
</dbReference>
<dbReference type="SMART" id="SM00195">
    <property type="entry name" value="DSPc"/>
    <property type="match status" value="1"/>
</dbReference>
<evidence type="ECO:0000256" key="10">
    <source>
        <dbReference type="ARBA" id="ARBA00023212"/>
    </source>
</evidence>
<dbReference type="PROSITE" id="PS00383">
    <property type="entry name" value="TYR_PHOSPHATASE_1"/>
    <property type="match status" value="1"/>
</dbReference>
<dbReference type="FunFam" id="3.90.190.10:FF:000032">
    <property type="entry name" value="dual specificity protein phosphatase CDC14A isoform X1"/>
    <property type="match status" value="1"/>
</dbReference>
<gene>
    <name evidence="23" type="ORF">BYL167_LOCUS5353</name>
    <name evidence="21" type="ORF">GIL414_LOCUS1564</name>
    <name evidence="20" type="ORF">KQP761_LOCUS18162</name>
    <name evidence="24" type="ORF">OVN521_LOCUS23419</name>
    <name evidence="22" type="ORF">UXM345_LOCUS6929</name>
</gene>
<dbReference type="Pfam" id="PF22785">
    <property type="entry name" value="Tc-R-P"/>
    <property type="match status" value="1"/>
</dbReference>
<dbReference type="Gene3D" id="3.90.190.10">
    <property type="entry name" value="Protein tyrosine phosphatase superfamily"/>
    <property type="match status" value="2"/>
</dbReference>
<dbReference type="PROSITE" id="PS50056">
    <property type="entry name" value="TYR_PHOSPHATASE_2"/>
    <property type="match status" value="1"/>
</dbReference>
<keyword evidence="12" id="KW-0966">Cell projection</keyword>
<evidence type="ECO:0000256" key="17">
    <source>
        <dbReference type="SAM" id="MobiDB-lite"/>
    </source>
</evidence>
<evidence type="ECO:0000256" key="1">
    <source>
        <dbReference type="ARBA" id="ARBA00004123"/>
    </source>
</evidence>